<dbReference type="AlphaFoldDB" id="A0A1V6PC11"/>
<name>A0A1V6PC11_PENDC</name>
<gene>
    <name evidence="1" type="ORF">PENDEC_c010G01764</name>
</gene>
<evidence type="ECO:0000313" key="2">
    <source>
        <dbReference type="Proteomes" id="UP000191522"/>
    </source>
</evidence>
<dbReference type="EMBL" id="MDYL01000010">
    <property type="protein sequence ID" value="OQD74590.1"/>
    <property type="molecule type" value="Genomic_DNA"/>
</dbReference>
<keyword evidence="2" id="KW-1185">Reference proteome</keyword>
<evidence type="ECO:0000313" key="1">
    <source>
        <dbReference type="EMBL" id="OQD74590.1"/>
    </source>
</evidence>
<protein>
    <submittedName>
        <fullName evidence="1">Uncharacterized protein</fullName>
    </submittedName>
</protein>
<reference evidence="2" key="1">
    <citation type="journal article" date="2017" name="Nat. Microbiol.">
        <title>Global analysis of biosynthetic gene clusters reveals vast potential of secondary metabolite production in Penicillium species.</title>
        <authorList>
            <person name="Nielsen J.C."/>
            <person name="Grijseels S."/>
            <person name="Prigent S."/>
            <person name="Ji B."/>
            <person name="Dainat J."/>
            <person name="Nielsen K.F."/>
            <person name="Frisvad J.C."/>
            <person name="Workman M."/>
            <person name="Nielsen J."/>
        </authorList>
    </citation>
    <scope>NUCLEOTIDE SEQUENCE [LARGE SCALE GENOMIC DNA]</scope>
    <source>
        <strain evidence="2">IBT 11843</strain>
    </source>
</reference>
<comment type="caution">
    <text evidence="1">The sequence shown here is derived from an EMBL/GenBank/DDBJ whole genome shotgun (WGS) entry which is preliminary data.</text>
</comment>
<organism evidence="1 2">
    <name type="scientific">Penicillium decumbens</name>
    <dbReference type="NCBI Taxonomy" id="69771"/>
    <lineage>
        <taxon>Eukaryota</taxon>
        <taxon>Fungi</taxon>
        <taxon>Dikarya</taxon>
        <taxon>Ascomycota</taxon>
        <taxon>Pezizomycotina</taxon>
        <taxon>Eurotiomycetes</taxon>
        <taxon>Eurotiomycetidae</taxon>
        <taxon>Eurotiales</taxon>
        <taxon>Aspergillaceae</taxon>
        <taxon>Penicillium</taxon>
    </lineage>
</organism>
<sequence length="100" mass="11275">MTHSIRTIVRERLPDLNISSRRTTSSAHPKIDFIGNLEQTDFAIFVWVFVEEFSISLDKTSWFSSGRAVGKVQALQASHDNNTAIRRTYHSPAATTVTTH</sequence>
<dbReference type="Proteomes" id="UP000191522">
    <property type="component" value="Unassembled WGS sequence"/>
</dbReference>
<proteinExistence type="predicted"/>
<accession>A0A1V6PC11</accession>